<proteinExistence type="predicted"/>
<evidence type="ECO:0000313" key="2">
    <source>
        <dbReference type="Proteomes" id="UP000789570"/>
    </source>
</evidence>
<organism evidence="1 2">
    <name type="scientific">Funneliformis caledonium</name>
    <dbReference type="NCBI Taxonomy" id="1117310"/>
    <lineage>
        <taxon>Eukaryota</taxon>
        <taxon>Fungi</taxon>
        <taxon>Fungi incertae sedis</taxon>
        <taxon>Mucoromycota</taxon>
        <taxon>Glomeromycotina</taxon>
        <taxon>Glomeromycetes</taxon>
        <taxon>Glomerales</taxon>
        <taxon>Glomeraceae</taxon>
        <taxon>Funneliformis</taxon>
    </lineage>
</organism>
<sequence>MSTKDMVLELNKLVAEGEIQKDEVLEIKTIESWITRYSASLHKESAEQRVIGKANKRIENGGNSKNS</sequence>
<feature type="non-terminal residue" evidence="1">
    <location>
        <position position="67"/>
    </location>
</feature>
<accession>A0A9N8ZT75</accession>
<reference evidence="1" key="1">
    <citation type="submission" date="2021-06" db="EMBL/GenBank/DDBJ databases">
        <authorList>
            <person name="Kallberg Y."/>
            <person name="Tangrot J."/>
            <person name="Rosling A."/>
        </authorList>
    </citation>
    <scope>NUCLEOTIDE SEQUENCE</scope>
    <source>
        <strain evidence="1">UK204</strain>
    </source>
</reference>
<name>A0A9N8ZT75_9GLOM</name>
<evidence type="ECO:0000313" key="1">
    <source>
        <dbReference type="EMBL" id="CAG8505876.1"/>
    </source>
</evidence>
<dbReference type="EMBL" id="CAJVPQ010000728">
    <property type="protein sequence ID" value="CAG8505876.1"/>
    <property type="molecule type" value="Genomic_DNA"/>
</dbReference>
<keyword evidence="2" id="KW-1185">Reference proteome</keyword>
<gene>
    <name evidence="1" type="ORF">FCALED_LOCUS3944</name>
</gene>
<protein>
    <submittedName>
        <fullName evidence="1">12569_t:CDS:1</fullName>
    </submittedName>
</protein>
<dbReference type="AlphaFoldDB" id="A0A9N8ZT75"/>
<dbReference type="OrthoDB" id="2436543at2759"/>
<comment type="caution">
    <text evidence="1">The sequence shown here is derived from an EMBL/GenBank/DDBJ whole genome shotgun (WGS) entry which is preliminary data.</text>
</comment>
<dbReference type="Proteomes" id="UP000789570">
    <property type="component" value="Unassembled WGS sequence"/>
</dbReference>